<feature type="region of interest" description="Disordered" evidence="1">
    <location>
        <begin position="320"/>
        <end position="339"/>
    </location>
</feature>
<sequence>MPHMAGYRHPSRIHQQAEETTFMYNERLWRLETEIWRQEDEQDKEWTRIGLRINAEDDSAPDTLTNTQRKAFNTVGRIRADTAFRRNQALRFRIGMILVKRDDTEVDDILEASEAAGRALHFDWDVVDFQDLTKLTSNEGRLLSLEDGAVNRELHAGIYTRAGEEDPELWMKELAALGVMARNRADALAWRQHAVRYRQGMCLVMAGVTDDVVAAAKEMTERLKRLSTFPANGHEMFEEDEEVVLPGSLTMLNRVYPMNGTRRMAHLASTNPAPMTVAPPSADDQAAQAEWESADDEMNNLRNASGMVPSAALVDLQHEQERNLQDSIMGDEGDMFSTS</sequence>
<proteinExistence type="predicted"/>
<reference evidence="2" key="1">
    <citation type="submission" date="2023-04" db="EMBL/GenBank/DDBJ databases">
        <title>Black Yeasts Isolated from many extreme environments.</title>
        <authorList>
            <person name="Coleine C."/>
            <person name="Stajich J.E."/>
            <person name="Selbmann L."/>
        </authorList>
    </citation>
    <scope>NUCLEOTIDE SEQUENCE</scope>
    <source>
        <strain evidence="2">CCFEE 5312</strain>
    </source>
</reference>
<keyword evidence="3" id="KW-1185">Reference proteome</keyword>
<evidence type="ECO:0000256" key="1">
    <source>
        <dbReference type="SAM" id="MobiDB-lite"/>
    </source>
</evidence>
<gene>
    <name evidence="2" type="ORF">LTR09_008481</name>
</gene>
<comment type="caution">
    <text evidence="2">The sequence shown here is derived from an EMBL/GenBank/DDBJ whole genome shotgun (WGS) entry which is preliminary data.</text>
</comment>
<name>A0AAJ0G6X2_9PEZI</name>
<accession>A0AAJ0G6X2</accession>
<protein>
    <submittedName>
        <fullName evidence="2">Uncharacterized protein</fullName>
    </submittedName>
</protein>
<dbReference type="AlphaFoldDB" id="A0AAJ0G6X2"/>
<evidence type="ECO:0000313" key="2">
    <source>
        <dbReference type="EMBL" id="KAK3050332.1"/>
    </source>
</evidence>
<evidence type="ECO:0000313" key="3">
    <source>
        <dbReference type="Proteomes" id="UP001271007"/>
    </source>
</evidence>
<organism evidence="2 3">
    <name type="scientific">Extremus antarcticus</name>
    <dbReference type="NCBI Taxonomy" id="702011"/>
    <lineage>
        <taxon>Eukaryota</taxon>
        <taxon>Fungi</taxon>
        <taxon>Dikarya</taxon>
        <taxon>Ascomycota</taxon>
        <taxon>Pezizomycotina</taxon>
        <taxon>Dothideomycetes</taxon>
        <taxon>Dothideomycetidae</taxon>
        <taxon>Mycosphaerellales</taxon>
        <taxon>Extremaceae</taxon>
        <taxon>Extremus</taxon>
    </lineage>
</organism>
<dbReference type="EMBL" id="JAWDJX010000033">
    <property type="protein sequence ID" value="KAK3050332.1"/>
    <property type="molecule type" value="Genomic_DNA"/>
</dbReference>
<dbReference type="Proteomes" id="UP001271007">
    <property type="component" value="Unassembled WGS sequence"/>
</dbReference>
<feature type="compositionally biased region" description="Acidic residues" evidence="1">
    <location>
        <begin position="329"/>
        <end position="339"/>
    </location>
</feature>